<name>A0A645H6Y9_9ZZZZ</name>
<proteinExistence type="predicted"/>
<reference evidence="1" key="1">
    <citation type="submission" date="2019-08" db="EMBL/GenBank/DDBJ databases">
        <authorList>
            <person name="Kucharzyk K."/>
            <person name="Murdoch R.W."/>
            <person name="Higgins S."/>
            <person name="Loffler F."/>
        </authorList>
    </citation>
    <scope>NUCLEOTIDE SEQUENCE</scope>
</reference>
<dbReference type="EMBL" id="VSSQ01083835">
    <property type="protein sequence ID" value="MPN32044.1"/>
    <property type="molecule type" value="Genomic_DNA"/>
</dbReference>
<comment type="caution">
    <text evidence="1">The sequence shown here is derived from an EMBL/GenBank/DDBJ whole genome shotgun (WGS) entry which is preliminary data.</text>
</comment>
<organism evidence="1">
    <name type="scientific">bioreactor metagenome</name>
    <dbReference type="NCBI Taxonomy" id="1076179"/>
    <lineage>
        <taxon>unclassified sequences</taxon>
        <taxon>metagenomes</taxon>
        <taxon>ecological metagenomes</taxon>
    </lineage>
</organism>
<gene>
    <name evidence="1" type="ORF">SDC9_179520</name>
</gene>
<accession>A0A645H6Y9</accession>
<evidence type="ECO:0000313" key="1">
    <source>
        <dbReference type="EMBL" id="MPN32044.1"/>
    </source>
</evidence>
<sequence length="120" mass="12509">MAMVSQPISEAITLASSAAGISAVPADITPTTPPVRGAGVPLWITTVRARLFHSSLSGLKAFRKTSRCGGVTRVIRALLLSPAIILAISTTSSGSLQSARIASITPVLLFLWESSFAIFE</sequence>
<protein>
    <submittedName>
        <fullName evidence="1">Uncharacterized protein</fullName>
    </submittedName>
</protein>
<dbReference type="AlphaFoldDB" id="A0A645H6Y9"/>